<evidence type="ECO:0000256" key="7">
    <source>
        <dbReference type="ARBA" id="ARBA00022838"/>
    </source>
</evidence>
<keyword evidence="8 12" id="KW-0175">Coiled coil</keyword>
<proteinExistence type="inferred from homology"/>
<reference evidence="14 15" key="1">
    <citation type="journal article" date="2018" name="MBio">
        <title>Comparative Genomics Reveals the Core Gene Toolbox for the Fungus-Insect Symbiosis.</title>
        <authorList>
            <person name="Wang Y."/>
            <person name="Stata M."/>
            <person name="Wang W."/>
            <person name="Stajich J.E."/>
            <person name="White M.M."/>
            <person name="Moncalvo J.M."/>
        </authorList>
    </citation>
    <scope>NUCLEOTIDE SEQUENCE [LARGE SCALE GENOMIC DNA]</scope>
    <source>
        <strain evidence="14 15">SWE-8-4</strain>
    </source>
</reference>
<dbReference type="Gene3D" id="1.10.418.60">
    <property type="entry name" value="Ncd80 complex, Nuf2 subunit"/>
    <property type="match status" value="1"/>
</dbReference>
<comment type="similarity">
    <text evidence="3">Belongs to the NUF2 family.</text>
</comment>
<keyword evidence="7" id="KW-0995">Kinetochore</keyword>
<evidence type="ECO:0000313" key="15">
    <source>
        <dbReference type="Proteomes" id="UP000245383"/>
    </source>
</evidence>
<feature type="coiled-coil region" evidence="12">
    <location>
        <begin position="117"/>
        <end position="144"/>
    </location>
</feature>
<dbReference type="PANTHER" id="PTHR21650:SF2">
    <property type="entry name" value="KINETOCHORE PROTEIN NUF2"/>
    <property type="match status" value="1"/>
</dbReference>
<dbReference type="Proteomes" id="UP000245383">
    <property type="component" value="Unassembled WGS sequence"/>
</dbReference>
<evidence type="ECO:0000256" key="12">
    <source>
        <dbReference type="SAM" id="Coils"/>
    </source>
</evidence>
<comment type="caution">
    <text evidence="14">The sequence shown here is derived from an EMBL/GenBank/DDBJ whole genome shotgun (WGS) entry which is preliminary data.</text>
</comment>
<dbReference type="GO" id="GO:0051315">
    <property type="term" value="P:attachment of mitotic spindle microtubules to kinetochore"/>
    <property type="evidence" value="ECO:0007669"/>
    <property type="project" value="TreeGrafter"/>
</dbReference>
<keyword evidence="6" id="KW-0498">Mitosis</keyword>
<dbReference type="OrthoDB" id="8194677at2759"/>
<accession>A0A2T9YJY1</accession>
<dbReference type="GO" id="GO:0045132">
    <property type="term" value="P:meiotic chromosome segregation"/>
    <property type="evidence" value="ECO:0007669"/>
    <property type="project" value="TreeGrafter"/>
</dbReference>
<dbReference type="GO" id="GO:0051301">
    <property type="term" value="P:cell division"/>
    <property type="evidence" value="ECO:0007669"/>
    <property type="project" value="UniProtKB-KW"/>
</dbReference>
<evidence type="ECO:0000256" key="8">
    <source>
        <dbReference type="ARBA" id="ARBA00023054"/>
    </source>
</evidence>
<keyword evidence="9" id="KW-0539">Nucleus</keyword>
<dbReference type="InterPro" id="IPR005549">
    <property type="entry name" value="Kinetochore_Nuf2_N"/>
</dbReference>
<dbReference type="GO" id="GO:0031262">
    <property type="term" value="C:Ndc80 complex"/>
    <property type="evidence" value="ECO:0007669"/>
    <property type="project" value="InterPro"/>
</dbReference>
<dbReference type="InterPro" id="IPR038275">
    <property type="entry name" value="Nuf2_N_sf"/>
</dbReference>
<dbReference type="Pfam" id="PF03800">
    <property type="entry name" value="Nuf2"/>
    <property type="match status" value="1"/>
</dbReference>
<feature type="coiled-coil region" evidence="12">
    <location>
        <begin position="302"/>
        <end position="414"/>
    </location>
</feature>
<feature type="domain" description="Kinetochore protein Nuf2 N-terminal" evidence="13">
    <location>
        <begin position="1"/>
        <end position="122"/>
    </location>
</feature>
<feature type="coiled-coil region" evidence="12">
    <location>
        <begin position="173"/>
        <end position="207"/>
    </location>
</feature>
<dbReference type="AlphaFoldDB" id="A0A2T9YJY1"/>
<organism evidence="14 15">
    <name type="scientific">Smittium simulii</name>
    <dbReference type="NCBI Taxonomy" id="133385"/>
    <lineage>
        <taxon>Eukaryota</taxon>
        <taxon>Fungi</taxon>
        <taxon>Fungi incertae sedis</taxon>
        <taxon>Zoopagomycota</taxon>
        <taxon>Kickxellomycotina</taxon>
        <taxon>Harpellomycetes</taxon>
        <taxon>Harpellales</taxon>
        <taxon>Legeriomycetaceae</taxon>
        <taxon>Smittium</taxon>
    </lineage>
</organism>
<evidence type="ECO:0000256" key="4">
    <source>
        <dbReference type="ARBA" id="ARBA00022454"/>
    </source>
</evidence>
<dbReference type="GO" id="GO:0007052">
    <property type="term" value="P:mitotic spindle organization"/>
    <property type="evidence" value="ECO:0007669"/>
    <property type="project" value="TreeGrafter"/>
</dbReference>
<evidence type="ECO:0000259" key="13">
    <source>
        <dbReference type="Pfam" id="PF03800"/>
    </source>
</evidence>
<evidence type="ECO:0000256" key="10">
    <source>
        <dbReference type="ARBA" id="ARBA00023306"/>
    </source>
</evidence>
<comment type="subcellular location">
    <subcellularLocation>
        <location evidence="2">Chromosome</location>
        <location evidence="2">Centromere</location>
        <location evidence="2">Kinetochore</location>
    </subcellularLocation>
    <subcellularLocation>
        <location evidence="1">Nucleus</location>
    </subcellularLocation>
</comment>
<name>A0A2T9YJY1_9FUNG</name>
<evidence type="ECO:0000256" key="5">
    <source>
        <dbReference type="ARBA" id="ARBA00022618"/>
    </source>
</evidence>
<dbReference type="GO" id="GO:0005634">
    <property type="term" value="C:nucleus"/>
    <property type="evidence" value="ECO:0007669"/>
    <property type="project" value="UniProtKB-SubCell"/>
</dbReference>
<dbReference type="PANTHER" id="PTHR21650">
    <property type="entry name" value="MEMBRALIN/KINETOCHORE PROTEIN NUF2"/>
    <property type="match status" value="1"/>
</dbReference>
<evidence type="ECO:0000313" key="14">
    <source>
        <dbReference type="EMBL" id="PVU92652.1"/>
    </source>
</evidence>
<evidence type="ECO:0000256" key="11">
    <source>
        <dbReference type="ARBA" id="ARBA00023328"/>
    </source>
</evidence>
<keyword evidence="15" id="KW-1185">Reference proteome</keyword>
<evidence type="ECO:0000256" key="3">
    <source>
        <dbReference type="ARBA" id="ARBA00005498"/>
    </source>
</evidence>
<evidence type="ECO:0000256" key="2">
    <source>
        <dbReference type="ARBA" id="ARBA00004629"/>
    </source>
</evidence>
<gene>
    <name evidence="14" type="ORF">BB561_003708</name>
</gene>
<protein>
    <recommendedName>
        <fullName evidence="13">Kinetochore protein Nuf2 N-terminal domain-containing protein</fullName>
    </recommendedName>
</protein>
<evidence type="ECO:0000256" key="9">
    <source>
        <dbReference type="ARBA" id="ARBA00023242"/>
    </source>
</evidence>
<evidence type="ECO:0000256" key="6">
    <source>
        <dbReference type="ARBA" id="ARBA00022776"/>
    </source>
</evidence>
<keyword evidence="4" id="KW-0158">Chromosome</keyword>
<keyword evidence="5" id="KW-0132">Cell division</keyword>
<sequence length="428" mass="50303">MRQMGIPITEEDLMRPSTQSMKVWFEAFIEILKGITLETVKENFEDYIIEVSAYPQSHGEDVLFMSFYRQVRILFMEIGVEDFTLADMVRPDPQRTRRFLGEACNFAMFRDERMPILDKYTSNEEKINQKKEELVAEISVIEETLDVIKKTRKEERELVEKRINENTTLRNGLLKLKDKTDLANNKLENINNKKIELEAKLNAIRKSITEKSYELTQLKSKIVHSPEKIQQAIDELNNSILKNQQKFLENNDYSTKLDSRFEMLSIFILELKKRIDQIADCLDIQNSNRELYKKLSENNELSSRVKRNLKEMEIRKEQLNNQINSFVDSAELLKTRKLEKSDTLSKKIDELRKAKVISESRLNDIKKNASKLKELSLEFDSKSNDLKSNMSVEVEEINANYEMLLKQVMNYQQNVLMTLAENISQLQE</sequence>
<evidence type="ECO:0000256" key="1">
    <source>
        <dbReference type="ARBA" id="ARBA00004123"/>
    </source>
</evidence>
<keyword evidence="11" id="KW-0137">Centromere</keyword>
<dbReference type="GO" id="GO:0051383">
    <property type="term" value="P:kinetochore organization"/>
    <property type="evidence" value="ECO:0007669"/>
    <property type="project" value="TreeGrafter"/>
</dbReference>
<keyword evidence="10" id="KW-0131">Cell cycle</keyword>
<dbReference type="STRING" id="133385.A0A2T9YJY1"/>
<dbReference type="EMBL" id="MBFR01000154">
    <property type="protein sequence ID" value="PVU92652.1"/>
    <property type="molecule type" value="Genomic_DNA"/>
</dbReference>
<dbReference type="GO" id="GO:0044877">
    <property type="term" value="F:protein-containing complex binding"/>
    <property type="evidence" value="ECO:0007669"/>
    <property type="project" value="TreeGrafter"/>
</dbReference>